<feature type="region of interest" description="Disordered" evidence="1">
    <location>
        <begin position="367"/>
        <end position="392"/>
    </location>
</feature>
<sequence length="527" mass="58120">MSMKLSDPSFDPFFTEARQRELEAIKRGSCLWYHGTRLSIFLLSAWQHFFRNPTHSFLDSVSYRTLRVFEDGHRWPYAPNAQECVRRGLETVHDASELTKTIAETCNGEWVLGRDRPSQGKIRLDDHLGGISDSLLSVNLNIISKNVGESGWAIALLPQFGGFDRGGLGTWTLSYLDHILDLSVPQALGRNLTAIERNQTIDRLGVLLSLTLMRQDDWSVDSRFDAEKRSKDFNSTVDKVKSLYGNAEAEEVRRIFREIKRPEPLRNKTGVLLAVEIPRQQCEKWVYFSESYGGPERADPETNETSLGRTLEFYERRKGQEGHWETQARVVLESSLLNRVASPDSSPPSAIHKERNRHKDLLPAHSVSETETGSHVPSPSAKAVSSSDADFGSSRLASEGLMEEGDVHADPGLLVHPLGPVSADPAVRALLHLLIPKTYSLLLSPPRDKAAQQEGGGGGGGGGRGKGAAVLSRQGPVIPTSEQEGAEEKSPTGAAKGLLSSTVAQPEDRREKGPFLHRDDDSAIMYA</sequence>
<reference evidence="2" key="1">
    <citation type="submission" date="2014-11" db="EMBL/GenBank/DDBJ databases">
        <authorList>
            <person name="Otto D Thomas"/>
            <person name="Naeem Raeece"/>
        </authorList>
    </citation>
    <scope>NUCLEOTIDE SEQUENCE</scope>
</reference>
<dbReference type="EMBL" id="CDMZ01000419">
    <property type="protein sequence ID" value="CEM13922.1"/>
    <property type="molecule type" value="Genomic_DNA"/>
</dbReference>
<feature type="region of interest" description="Disordered" evidence="1">
    <location>
        <begin position="446"/>
        <end position="527"/>
    </location>
</feature>
<feature type="compositionally biased region" description="Gly residues" evidence="1">
    <location>
        <begin position="454"/>
        <end position="466"/>
    </location>
</feature>
<gene>
    <name evidence="2" type="ORF">Cvel_17370</name>
</gene>
<feature type="compositionally biased region" description="Basic and acidic residues" evidence="1">
    <location>
        <begin position="506"/>
        <end position="521"/>
    </location>
</feature>
<organism evidence="2">
    <name type="scientific">Chromera velia CCMP2878</name>
    <dbReference type="NCBI Taxonomy" id="1169474"/>
    <lineage>
        <taxon>Eukaryota</taxon>
        <taxon>Sar</taxon>
        <taxon>Alveolata</taxon>
        <taxon>Colpodellida</taxon>
        <taxon>Chromeraceae</taxon>
        <taxon>Chromera</taxon>
    </lineage>
</organism>
<dbReference type="VEuPathDB" id="CryptoDB:Cvel_17370"/>
<feature type="compositionally biased region" description="Low complexity" evidence="1">
    <location>
        <begin position="374"/>
        <end position="387"/>
    </location>
</feature>
<dbReference type="AlphaFoldDB" id="A0A0G4FJJ8"/>
<evidence type="ECO:0000313" key="2">
    <source>
        <dbReference type="EMBL" id="CEM13922.1"/>
    </source>
</evidence>
<accession>A0A0G4FJJ8</accession>
<protein>
    <submittedName>
        <fullName evidence="2">Uncharacterized protein</fullName>
    </submittedName>
</protein>
<name>A0A0G4FJJ8_9ALVE</name>
<proteinExistence type="predicted"/>
<evidence type="ECO:0000256" key="1">
    <source>
        <dbReference type="SAM" id="MobiDB-lite"/>
    </source>
</evidence>